<evidence type="ECO:0000313" key="4">
    <source>
        <dbReference type="Proteomes" id="UP000521676"/>
    </source>
</evidence>
<feature type="domain" description="NAD(P)-binding" evidence="2">
    <location>
        <begin position="6"/>
        <end position="307"/>
    </location>
</feature>
<dbReference type="PANTHER" id="PTHR43574">
    <property type="entry name" value="EPIMERASE-RELATED"/>
    <property type="match status" value="1"/>
</dbReference>
<dbReference type="PRINTS" id="PR01713">
    <property type="entry name" value="NUCEPIMERASE"/>
</dbReference>
<evidence type="ECO:0000256" key="1">
    <source>
        <dbReference type="ARBA" id="ARBA00023027"/>
    </source>
</evidence>
<dbReference type="Proteomes" id="UP000521676">
    <property type="component" value="Unassembled WGS sequence"/>
</dbReference>
<dbReference type="Gene3D" id="3.40.50.720">
    <property type="entry name" value="NAD(P)-binding Rossmann-like Domain"/>
    <property type="match status" value="1"/>
</dbReference>
<dbReference type="SUPFAM" id="SSF51735">
    <property type="entry name" value="NAD(P)-binding Rossmann-fold domains"/>
    <property type="match status" value="1"/>
</dbReference>
<reference evidence="3 4" key="1">
    <citation type="submission" date="2020-06" db="EMBL/GenBank/DDBJ databases">
        <title>Anoxygenic phototrophic Chloroflexota member uses a Type I reaction center.</title>
        <authorList>
            <person name="Tsuji J.M."/>
            <person name="Shaw N.A."/>
            <person name="Nagashima S."/>
            <person name="Venkiteswaran J."/>
            <person name="Schiff S.L."/>
            <person name="Hanada S."/>
            <person name="Tank M."/>
            <person name="Neufeld J.D."/>
        </authorList>
    </citation>
    <scope>NUCLEOTIDE SEQUENCE [LARGE SCALE GENOMIC DNA]</scope>
    <source>
        <strain evidence="3">L227-S17</strain>
    </source>
</reference>
<organism evidence="3 4">
    <name type="scientific">Candidatus Chlorohelix allophototropha</name>
    <dbReference type="NCBI Taxonomy" id="3003348"/>
    <lineage>
        <taxon>Bacteria</taxon>
        <taxon>Bacillati</taxon>
        <taxon>Chloroflexota</taxon>
        <taxon>Chloroflexia</taxon>
        <taxon>Candidatus Chloroheliales</taxon>
        <taxon>Candidatus Chloroheliaceae</taxon>
        <taxon>Candidatus Chlorohelix</taxon>
    </lineage>
</organism>
<evidence type="ECO:0000259" key="2">
    <source>
        <dbReference type="Pfam" id="PF16363"/>
    </source>
</evidence>
<protein>
    <submittedName>
        <fullName evidence="3">GDP-mannose 4,6-dehydratase</fullName>
    </submittedName>
</protein>
<dbReference type="AlphaFoldDB" id="A0A8T7M143"/>
<name>A0A8T7M143_9CHLR</name>
<dbReference type="Pfam" id="PF16363">
    <property type="entry name" value="GDP_Man_Dehyd"/>
    <property type="match status" value="1"/>
</dbReference>
<sequence>MVLKVLLTGSAGFIGSHVAEALLARGDEVVGVDNFNDYYNPVRKERNLRVACTNKNFTLYRTDLRNYEALETIIKHERPDKICHLAGMAGVRYSLKYPLLYEEVNVKGTQNLLELARLFGIPHFVMASSSSVYGGRTNVPFNEEDRVDFPPHPYAATKRAAELLGYTYSHVFDLKVTALRFFTVYGPRNRPDMAVYLFTNAIDRDVPINLFGDGSARRDWTFVLDTVRGVIASLDRPFNYEIINLGNSNTHTEMDFIRAAEKALGKPALINYLERPASEPLITFADISKARRLLDFEPVTTFEEGYSRFFDWYKSEGREG</sequence>
<proteinExistence type="predicted"/>
<gene>
    <name evidence="3" type="ORF">HXX08_00460</name>
</gene>
<dbReference type="InterPro" id="IPR036291">
    <property type="entry name" value="NAD(P)-bd_dom_sf"/>
</dbReference>
<keyword evidence="1" id="KW-0520">NAD</keyword>
<evidence type="ECO:0000313" key="3">
    <source>
        <dbReference type="EMBL" id="NWJ44326.1"/>
    </source>
</evidence>
<dbReference type="EMBL" id="JACATZ010000001">
    <property type="protein sequence ID" value="NWJ44326.1"/>
    <property type="molecule type" value="Genomic_DNA"/>
</dbReference>
<dbReference type="InterPro" id="IPR016040">
    <property type="entry name" value="NAD(P)-bd_dom"/>
</dbReference>
<comment type="caution">
    <text evidence="3">The sequence shown here is derived from an EMBL/GenBank/DDBJ whole genome shotgun (WGS) entry which is preliminary data.</text>
</comment>
<accession>A0A8T7M143</accession>